<feature type="domain" description="DUF4124" evidence="3">
    <location>
        <begin position="13"/>
        <end position="65"/>
    </location>
</feature>
<keyword evidence="2" id="KW-0732">Signal</keyword>
<gene>
    <name evidence="4" type="ORF">GJA_2772</name>
</gene>
<evidence type="ECO:0000256" key="2">
    <source>
        <dbReference type="SAM" id="SignalP"/>
    </source>
</evidence>
<sequence>MHRKPITALLAGALLLCTTLAQAQYIWLDDKGLRQYSDHPPAPSVPQKRILKAPGPALPAHDPADDKTGSNAAPPARPAPDWSERNADFNKRRKEAAETAEKASQEATRQASRRSHCQALRDNQTLLESGRRVGITDPAGQQAYMDDAQRARDLQRLQRELKDCQ</sequence>
<proteinExistence type="predicted"/>
<dbReference type="PATRIC" id="fig|1349767.4.peg.4498"/>
<dbReference type="KEGG" id="jag:GJA_2772"/>
<dbReference type="eggNOG" id="ENOG5032662">
    <property type="taxonomic scope" value="Bacteria"/>
</dbReference>
<feature type="compositionally biased region" description="Basic and acidic residues" evidence="1">
    <location>
        <begin position="82"/>
        <end position="104"/>
    </location>
</feature>
<reference evidence="4 5" key="1">
    <citation type="journal article" date="2015" name="Genome Announc.">
        <title>Genome Sequence of Mushroom Soft-Rot Pathogen Janthinobacterium agaricidamnosum.</title>
        <authorList>
            <person name="Graupner K."/>
            <person name="Lackner G."/>
            <person name="Hertweck C."/>
        </authorList>
    </citation>
    <scope>NUCLEOTIDE SEQUENCE [LARGE SCALE GENOMIC DNA]</scope>
    <source>
        <strain evidence="5">NBRC 102515 / DSM 9628</strain>
    </source>
</reference>
<dbReference type="AlphaFoldDB" id="W0V7T0"/>
<feature type="signal peptide" evidence="2">
    <location>
        <begin position="1"/>
        <end position="23"/>
    </location>
</feature>
<dbReference type="Pfam" id="PF13511">
    <property type="entry name" value="DUF4124"/>
    <property type="match status" value="1"/>
</dbReference>
<feature type="chain" id="PRO_5005714834" description="DUF4124 domain-containing protein" evidence="2">
    <location>
        <begin position="24"/>
        <end position="165"/>
    </location>
</feature>
<dbReference type="RefSeq" id="WP_038492866.1">
    <property type="nucleotide sequence ID" value="NZ_HG322949.1"/>
</dbReference>
<evidence type="ECO:0000259" key="3">
    <source>
        <dbReference type="Pfam" id="PF13511"/>
    </source>
</evidence>
<accession>W0V7T0</accession>
<dbReference type="STRING" id="1349767.GJA_2772"/>
<keyword evidence="5" id="KW-1185">Reference proteome</keyword>
<dbReference type="Proteomes" id="UP000027604">
    <property type="component" value="Chromosome I"/>
</dbReference>
<evidence type="ECO:0000313" key="5">
    <source>
        <dbReference type="Proteomes" id="UP000027604"/>
    </source>
</evidence>
<feature type="region of interest" description="Disordered" evidence="1">
    <location>
        <begin position="38"/>
        <end position="146"/>
    </location>
</feature>
<evidence type="ECO:0000313" key="4">
    <source>
        <dbReference type="EMBL" id="CDG83403.1"/>
    </source>
</evidence>
<protein>
    <recommendedName>
        <fullName evidence="3">DUF4124 domain-containing protein</fullName>
    </recommendedName>
</protein>
<dbReference type="HOGENOM" id="CLU_108835_0_1_4"/>
<dbReference type="InterPro" id="IPR025392">
    <property type="entry name" value="DUF4124"/>
</dbReference>
<evidence type="ECO:0000256" key="1">
    <source>
        <dbReference type="SAM" id="MobiDB-lite"/>
    </source>
</evidence>
<dbReference type="EMBL" id="HG322949">
    <property type="protein sequence ID" value="CDG83403.1"/>
    <property type="molecule type" value="Genomic_DNA"/>
</dbReference>
<organism evidence="4 5">
    <name type="scientific">Janthinobacterium agaricidamnosum NBRC 102515 = DSM 9628</name>
    <dbReference type="NCBI Taxonomy" id="1349767"/>
    <lineage>
        <taxon>Bacteria</taxon>
        <taxon>Pseudomonadati</taxon>
        <taxon>Pseudomonadota</taxon>
        <taxon>Betaproteobacteria</taxon>
        <taxon>Burkholderiales</taxon>
        <taxon>Oxalobacteraceae</taxon>
        <taxon>Janthinobacterium</taxon>
    </lineage>
</organism>
<name>W0V7T0_9BURK</name>